<dbReference type="InterPro" id="IPR037213">
    <property type="entry name" value="Run_dom_sf"/>
</dbReference>
<keyword evidence="1" id="KW-0175">Coiled coil</keyword>
<dbReference type="InterPro" id="IPR004012">
    <property type="entry name" value="Run_dom"/>
</dbReference>
<dbReference type="InterPro" id="IPR047335">
    <property type="entry name" value="RUFY1-3"/>
</dbReference>
<reference evidence="3" key="1">
    <citation type="submission" date="2023-01" db="EMBL/GenBank/DDBJ databases">
        <title>Genome assembly of the deep-sea coral Lophelia pertusa.</title>
        <authorList>
            <person name="Herrera S."/>
            <person name="Cordes E."/>
        </authorList>
    </citation>
    <scope>NUCLEOTIDE SEQUENCE</scope>
    <source>
        <strain evidence="3">USNM1676648</strain>
        <tissue evidence="3">Polyp</tissue>
    </source>
</reference>
<keyword evidence="4" id="KW-1185">Reference proteome</keyword>
<dbReference type="GO" id="GO:0003678">
    <property type="term" value="F:DNA helicase activity"/>
    <property type="evidence" value="ECO:0007669"/>
    <property type="project" value="UniProtKB-EC"/>
</dbReference>
<dbReference type="Proteomes" id="UP001163046">
    <property type="component" value="Unassembled WGS sequence"/>
</dbReference>
<dbReference type="PANTHER" id="PTHR45956:SF6">
    <property type="entry name" value="RUN DOMAIN-CONTAINING PROTEIN"/>
    <property type="match status" value="1"/>
</dbReference>
<accession>A0A9X0D181</accession>
<evidence type="ECO:0000256" key="1">
    <source>
        <dbReference type="ARBA" id="ARBA00023054"/>
    </source>
</evidence>
<keyword evidence="3" id="KW-0378">Hydrolase</keyword>
<organism evidence="3 4">
    <name type="scientific">Desmophyllum pertusum</name>
    <dbReference type="NCBI Taxonomy" id="174260"/>
    <lineage>
        <taxon>Eukaryota</taxon>
        <taxon>Metazoa</taxon>
        <taxon>Cnidaria</taxon>
        <taxon>Anthozoa</taxon>
        <taxon>Hexacorallia</taxon>
        <taxon>Scleractinia</taxon>
        <taxon>Caryophylliina</taxon>
        <taxon>Caryophylliidae</taxon>
        <taxon>Desmophyllum</taxon>
    </lineage>
</organism>
<comment type="caution">
    <text evidence="3">The sequence shown here is derived from an EMBL/GenBank/DDBJ whole genome shotgun (WGS) entry which is preliminary data.</text>
</comment>
<dbReference type="Pfam" id="PF02759">
    <property type="entry name" value="RUN"/>
    <property type="match status" value="1"/>
</dbReference>
<dbReference type="PROSITE" id="PS50826">
    <property type="entry name" value="RUN"/>
    <property type="match status" value="1"/>
</dbReference>
<evidence type="ECO:0000313" key="3">
    <source>
        <dbReference type="EMBL" id="KAJ7381119.1"/>
    </source>
</evidence>
<sequence length="67" mass="7538">MASASLEEEDTELNFGKLLDYWGPLEALEQVAPDSSEIVRSVQNLPNIRTNHGKGRAWVRLALMQKN</sequence>
<dbReference type="GO" id="GO:0005737">
    <property type="term" value="C:cytoplasm"/>
    <property type="evidence" value="ECO:0007669"/>
    <property type="project" value="TreeGrafter"/>
</dbReference>
<dbReference type="SUPFAM" id="SSF140741">
    <property type="entry name" value="RUN domain-like"/>
    <property type="match status" value="1"/>
</dbReference>
<dbReference type="GO" id="GO:0016787">
    <property type="term" value="F:hydrolase activity"/>
    <property type="evidence" value="ECO:0007669"/>
    <property type="project" value="UniProtKB-KW"/>
</dbReference>
<dbReference type="PANTHER" id="PTHR45956">
    <property type="entry name" value="RUN AND FYVE DOMAIN-CONTAINING PROTEIN 2-LIKE PROTEIN"/>
    <property type="match status" value="1"/>
</dbReference>
<dbReference type="Gene3D" id="1.20.58.900">
    <property type="match status" value="1"/>
</dbReference>
<proteinExistence type="predicted"/>
<dbReference type="AlphaFoldDB" id="A0A9X0D181"/>
<dbReference type="EMBL" id="MU826351">
    <property type="protein sequence ID" value="KAJ7381119.1"/>
    <property type="molecule type" value="Genomic_DNA"/>
</dbReference>
<name>A0A9X0D181_9CNID</name>
<dbReference type="EC" id="3.6.4.12" evidence="3"/>
<evidence type="ECO:0000259" key="2">
    <source>
        <dbReference type="PROSITE" id="PS50826"/>
    </source>
</evidence>
<feature type="domain" description="RUN" evidence="2">
    <location>
        <begin position="1"/>
        <end position="67"/>
    </location>
</feature>
<protein>
    <submittedName>
        <fullName evidence="3">RUN and FYVE domain-containing protein 1</fullName>
        <ecNumber evidence="3">3.6.4.12</ecNumber>
    </submittedName>
</protein>
<evidence type="ECO:0000313" key="4">
    <source>
        <dbReference type="Proteomes" id="UP001163046"/>
    </source>
</evidence>
<dbReference type="OrthoDB" id="79871at2759"/>
<gene>
    <name evidence="3" type="primary">RUFY1_1</name>
    <name evidence="3" type="ORF">OS493_004717</name>
</gene>